<dbReference type="PIRSF" id="PIRSF017385">
    <property type="entry name" value="CtaF"/>
    <property type="match status" value="1"/>
</dbReference>
<keyword evidence="13" id="KW-1185">Reference proteome</keyword>
<evidence type="ECO:0000313" key="12">
    <source>
        <dbReference type="EMBL" id="PRY17469.1"/>
    </source>
</evidence>
<comment type="subunit">
    <text evidence="10">Associates with subunits I, II and III to form cytochrome c oxidase.</text>
</comment>
<dbReference type="InterPro" id="IPR021050">
    <property type="entry name" value="Cyt_c_oxidase_su4_actinobac"/>
</dbReference>
<comment type="subcellular location">
    <subcellularLocation>
        <location evidence="2">Cell membrane</location>
        <topology evidence="2">Multi-pass membrane protein</topology>
    </subcellularLocation>
</comment>
<evidence type="ECO:0000256" key="8">
    <source>
        <dbReference type="ARBA" id="ARBA00023136"/>
    </source>
</evidence>
<gene>
    <name evidence="12" type="ORF">CLV37_102432</name>
</gene>
<evidence type="ECO:0000256" key="10">
    <source>
        <dbReference type="PIRNR" id="PIRNR017385"/>
    </source>
</evidence>
<feature type="transmembrane region" description="Helical" evidence="11">
    <location>
        <begin position="32"/>
        <end position="53"/>
    </location>
</feature>
<evidence type="ECO:0000256" key="4">
    <source>
        <dbReference type="ARBA" id="ARBA00022475"/>
    </source>
</evidence>
<keyword evidence="6 10" id="KW-1278">Translocase</keyword>
<protein>
    <recommendedName>
        <fullName evidence="10">Cytochrome c oxidase polypeptide 4</fullName>
        <ecNumber evidence="10">7.1.1.9</ecNumber>
    </recommendedName>
    <alternativeName>
        <fullName evidence="10">Cytochrome aa3 subunit 4</fullName>
    </alternativeName>
    <alternativeName>
        <fullName evidence="10">Cytochrome c oxidase polypeptide IV</fullName>
    </alternativeName>
</protein>
<name>A0A2T0R8I5_9ACTN</name>
<evidence type="ECO:0000256" key="9">
    <source>
        <dbReference type="ARBA" id="ARBA00047816"/>
    </source>
</evidence>
<dbReference type="GO" id="GO:0004129">
    <property type="term" value="F:cytochrome-c oxidase activity"/>
    <property type="evidence" value="ECO:0007669"/>
    <property type="project" value="UniProtKB-EC"/>
</dbReference>
<keyword evidence="4 10" id="KW-1003">Cell membrane</keyword>
<dbReference type="OrthoDB" id="5244617at2"/>
<evidence type="ECO:0000256" key="6">
    <source>
        <dbReference type="ARBA" id="ARBA00022967"/>
    </source>
</evidence>
<dbReference type="Pfam" id="PF12270">
    <property type="entry name" value="Cyt_c_ox_IV"/>
    <property type="match status" value="1"/>
</dbReference>
<dbReference type="Proteomes" id="UP000238083">
    <property type="component" value="Unassembled WGS sequence"/>
</dbReference>
<dbReference type="GO" id="GO:0022900">
    <property type="term" value="P:electron transport chain"/>
    <property type="evidence" value="ECO:0007669"/>
    <property type="project" value="InterPro"/>
</dbReference>
<accession>A0A2T0R8I5</accession>
<evidence type="ECO:0000313" key="13">
    <source>
        <dbReference type="Proteomes" id="UP000238083"/>
    </source>
</evidence>
<evidence type="ECO:0000256" key="1">
    <source>
        <dbReference type="ARBA" id="ARBA00002536"/>
    </source>
</evidence>
<feature type="transmembrane region" description="Helical" evidence="11">
    <location>
        <begin position="95"/>
        <end position="124"/>
    </location>
</feature>
<dbReference type="EMBL" id="PVZF01000002">
    <property type="protein sequence ID" value="PRY17469.1"/>
    <property type="molecule type" value="Genomic_DNA"/>
</dbReference>
<organism evidence="12 13">
    <name type="scientific">Kineococcus rhizosphaerae</name>
    <dbReference type="NCBI Taxonomy" id="559628"/>
    <lineage>
        <taxon>Bacteria</taxon>
        <taxon>Bacillati</taxon>
        <taxon>Actinomycetota</taxon>
        <taxon>Actinomycetes</taxon>
        <taxon>Kineosporiales</taxon>
        <taxon>Kineosporiaceae</taxon>
        <taxon>Kineococcus</taxon>
    </lineage>
</organism>
<sequence length="133" mass="14888">MKPETWLFSGGILFFIPVAFVYGMLTRWDEWVGFIALLLTGGLALLVGTYLTITARRIDERPEDNPRADISEGAGEQGFFSPHSWWPLYLASGGAIVFLGVAVGWWLWLIGVAISLPLIVGWVFEYYKGEHAH</sequence>
<reference evidence="12 13" key="1">
    <citation type="submission" date="2018-03" db="EMBL/GenBank/DDBJ databases">
        <title>Genomic Encyclopedia of Archaeal and Bacterial Type Strains, Phase II (KMG-II): from individual species to whole genera.</title>
        <authorList>
            <person name="Goeker M."/>
        </authorList>
    </citation>
    <scope>NUCLEOTIDE SEQUENCE [LARGE SCALE GENOMIC DNA]</scope>
    <source>
        <strain evidence="12 13">DSM 19711</strain>
    </source>
</reference>
<dbReference type="AlphaFoldDB" id="A0A2T0R8I5"/>
<dbReference type="EC" id="7.1.1.9" evidence="10"/>
<evidence type="ECO:0000256" key="2">
    <source>
        <dbReference type="ARBA" id="ARBA00004651"/>
    </source>
</evidence>
<evidence type="ECO:0000256" key="3">
    <source>
        <dbReference type="ARBA" id="ARBA00006870"/>
    </source>
</evidence>
<keyword evidence="7 11" id="KW-1133">Transmembrane helix</keyword>
<keyword evidence="5 11" id="KW-0812">Transmembrane</keyword>
<proteinExistence type="inferred from homology"/>
<feature type="transmembrane region" description="Helical" evidence="11">
    <location>
        <begin position="6"/>
        <end position="25"/>
    </location>
</feature>
<dbReference type="RefSeq" id="WP_106208264.1">
    <property type="nucleotide sequence ID" value="NZ_PVZF01000002.1"/>
</dbReference>
<comment type="function">
    <text evidence="1 10">Part of cytochrome c oxidase, its function is unknown.</text>
</comment>
<keyword evidence="8 10" id="KW-0472">Membrane</keyword>
<dbReference type="GO" id="GO:0005886">
    <property type="term" value="C:plasma membrane"/>
    <property type="evidence" value="ECO:0007669"/>
    <property type="project" value="UniProtKB-SubCell"/>
</dbReference>
<evidence type="ECO:0000256" key="7">
    <source>
        <dbReference type="ARBA" id="ARBA00022989"/>
    </source>
</evidence>
<comment type="caution">
    <text evidence="12">The sequence shown here is derived from an EMBL/GenBank/DDBJ whole genome shotgun (WGS) entry which is preliminary data.</text>
</comment>
<evidence type="ECO:0000256" key="5">
    <source>
        <dbReference type="ARBA" id="ARBA00022692"/>
    </source>
</evidence>
<evidence type="ECO:0000256" key="11">
    <source>
        <dbReference type="SAM" id="Phobius"/>
    </source>
</evidence>
<comment type="catalytic activity">
    <reaction evidence="9 10">
        <text>4 Fe(II)-[cytochrome c] + O2 + 8 H(+)(in) = 4 Fe(III)-[cytochrome c] + 2 H2O + 4 H(+)(out)</text>
        <dbReference type="Rhea" id="RHEA:11436"/>
        <dbReference type="Rhea" id="RHEA-COMP:10350"/>
        <dbReference type="Rhea" id="RHEA-COMP:14399"/>
        <dbReference type="ChEBI" id="CHEBI:15377"/>
        <dbReference type="ChEBI" id="CHEBI:15378"/>
        <dbReference type="ChEBI" id="CHEBI:15379"/>
        <dbReference type="ChEBI" id="CHEBI:29033"/>
        <dbReference type="ChEBI" id="CHEBI:29034"/>
        <dbReference type="EC" id="7.1.1.9"/>
    </reaction>
</comment>
<comment type="similarity">
    <text evidence="3 10">Belongs to the cytochrome c oxidase bacterial subunit CtaF family.</text>
</comment>